<proteinExistence type="predicted"/>
<keyword evidence="1" id="KW-0812">Transmembrane</keyword>
<dbReference type="RefSeq" id="WP_345337499.1">
    <property type="nucleotide sequence ID" value="NZ_BAABJZ010000107.1"/>
</dbReference>
<gene>
    <name evidence="2" type="ORF">GCM10023333_42100</name>
</gene>
<organism evidence="2 3">
    <name type="scientific">Ferrimonas pelagia</name>
    <dbReference type="NCBI Taxonomy" id="1177826"/>
    <lineage>
        <taxon>Bacteria</taxon>
        <taxon>Pseudomonadati</taxon>
        <taxon>Pseudomonadota</taxon>
        <taxon>Gammaproteobacteria</taxon>
        <taxon>Alteromonadales</taxon>
        <taxon>Ferrimonadaceae</taxon>
        <taxon>Ferrimonas</taxon>
    </lineage>
</organism>
<dbReference type="EMBL" id="BAABJZ010000107">
    <property type="protein sequence ID" value="GAA4903446.1"/>
    <property type="molecule type" value="Genomic_DNA"/>
</dbReference>
<evidence type="ECO:0000313" key="3">
    <source>
        <dbReference type="Proteomes" id="UP001499988"/>
    </source>
</evidence>
<keyword evidence="1" id="KW-1133">Transmembrane helix</keyword>
<keyword evidence="1" id="KW-0472">Membrane</keyword>
<name>A0ABP9FKV0_9GAMM</name>
<reference evidence="3" key="1">
    <citation type="journal article" date="2019" name="Int. J. Syst. Evol. Microbiol.">
        <title>The Global Catalogue of Microorganisms (GCM) 10K type strain sequencing project: providing services to taxonomists for standard genome sequencing and annotation.</title>
        <authorList>
            <consortium name="The Broad Institute Genomics Platform"/>
            <consortium name="The Broad Institute Genome Sequencing Center for Infectious Disease"/>
            <person name="Wu L."/>
            <person name="Ma J."/>
        </authorList>
    </citation>
    <scope>NUCLEOTIDE SEQUENCE [LARGE SCALE GENOMIC DNA]</scope>
    <source>
        <strain evidence="3">JCM 18401</strain>
    </source>
</reference>
<evidence type="ECO:0000313" key="2">
    <source>
        <dbReference type="EMBL" id="GAA4903446.1"/>
    </source>
</evidence>
<evidence type="ECO:0000256" key="1">
    <source>
        <dbReference type="SAM" id="Phobius"/>
    </source>
</evidence>
<feature type="transmembrane region" description="Helical" evidence="1">
    <location>
        <begin position="7"/>
        <end position="30"/>
    </location>
</feature>
<keyword evidence="3" id="KW-1185">Reference proteome</keyword>
<dbReference type="Proteomes" id="UP001499988">
    <property type="component" value="Unassembled WGS sequence"/>
</dbReference>
<protein>
    <recommendedName>
        <fullName evidence="4">Antenna pigment protein alpha chain</fullName>
    </recommendedName>
</protein>
<comment type="caution">
    <text evidence="2">The sequence shown here is derived from an EMBL/GenBank/DDBJ whole genome shotgun (WGS) entry which is preliminary data.</text>
</comment>
<evidence type="ECO:0008006" key="4">
    <source>
        <dbReference type="Google" id="ProtNLM"/>
    </source>
</evidence>
<sequence>MATQGRFLLITAGWCTVLVALLHLGCIVFGGDWYRALGAGEQMAQMAERGNSIRPL</sequence>
<accession>A0ABP9FKV0</accession>